<keyword evidence="2" id="KW-1185">Reference proteome</keyword>
<dbReference type="Proteomes" id="UP000502608">
    <property type="component" value="Chromosome"/>
</dbReference>
<proteinExistence type="predicted"/>
<reference evidence="1 2" key="1">
    <citation type="submission" date="2020-03" db="EMBL/GenBank/DDBJ databases">
        <title>Complete genome sequence of Shewanella sp.</title>
        <authorList>
            <person name="Kim Y.-S."/>
            <person name="Kim S.-J."/>
            <person name="Jung H.-K."/>
            <person name="Kim K.-H."/>
        </authorList>
    </citation>
    <scope>NUCLEOTIDE SEQUENCE [LARGE SCALE GENOMIC DNA]</scope>
    <source>
        <strain evidence="1 2">PN3F2</strain>
    </source>
</reference>
<sequence>MNTLIEYEASKLADLFDQGDRIAMHMFMENMHMPIDVQNKLMEEISALNHIDQNSIGKIIENYGQSQFSERLTL</sequence>
<dbReference type="EMBL" id="CP050313">
    <property type="protein sequence ID" value="QIR14218.1"/>
    <property type="molecule type" value="Genomic_DNA"/>
</dbReference>
<evidence type="ECO:0000313" key="2">
    <source>
        <dbReference type="Proteomes" id="UP000502608"/>
    </source>
</evidence>
<dbReference type="RefSeq" id="WP_167676753.1">
    <property type="nucleotide sequence ID" value="NZ_CP050313.1"/>
</dbReference>
<dbReference type="KEGG" id="saes:HBH39_06735"/>
<protein>
    <submittedName>
        <fullName evidence="1">Uncharacterized protein</fullName>
    </submittedName>
</protein>
<organism evidence="1 2">
    <name type="scientific">Shewanella aestuarii</name>
    <dbReference type="NCBI Taxonomy" id="1028752"/>
    <lineage>
        <taxon>Bacteria</taxon>
        <taxon>Pseudomonadati</taxon>
        <taxon>Pseudomonadota</taxon>
        <taxon>Gammaproteobacteria</taxon>
        <taxon>Alteromonadales</taxon>
        <taxon>Shewanellaceae</taxon>
        <taxon>Shewanella</taxon>
    </lineage>
</organism>
<dbReference type="AlphaFoldDB" id="A0A6G9QIJ4"/>
<name>A0A6G9QIJ4_9GAMM</name>
<evidence type="ECO:0000313" key="1">
    <source>
        <dbReference type="EMBL" id="QIR14218.1"/>
    </source>
</evidence>
<accession>A0A6G9QIJ4</accession>
<gene>
    <name evidence="1" type="ORF">HBH39_06735</name>
</gene>